<comment type="subcellular location">
    <subcellularLocation>
        <location evidence="1">Cell inner membrane</location>
        <topology evidence="1">Single-pass membrane protein</topology>
    </subcellularLocation>
</comment>
<dbReference type="NCBIfam" id="TIGR01709">
    <property type="entry name" value="typeII_sec_gspL"/>
    <property type="match status" value="1"/>
</dbReference>
<keyword evidence="5" id="KW-0997">Cell inner membrane</keyword>
<comment type="function">
    <text evidence="10">Inner membrane component of the type II secretion system required for the energy-dependent secretion of extracellular factors such as proteases and toxins from the periplasm.</text>
</comment>
<evidence type="ECO:0000256" key="10">
    <source>
        <dbReference type="PIRNR" id="PIRNR015761"/>
    </source>
</evidence>
<comment type="similarity">
    <text evidence="2 10">Belongs to the GSP L family.</text>
</comment>
<organism evidence="13 14">
    <name type="scientific">Thiomicrorhabdus marina</name>
    <dbReference type="NCBI Taxonomy" id="2818442"/>
    <lineage>
        <taxon>Bacteria</taxon>
        <taxon>Pseudomonadati</taxon>
        <taxon>Pseudomonadota</taxon>
        <taxon>Gammaproteobacteria</taxon>
        <taxon>Thiotrichales</taxon>
        <taxon>Piscirickettsiaceae</taxon>
        <taxon>Thiomicrorhabdus</taxon>
    </lineage>
</organism>
<dbReference type="InterPro" id="IPR025691">
    <property type="entry name" value="GspL_pp_dom"/>
</dbReference>
<feature type="domain" description="GspL cytoplasmic actin-ATPase-like" evidence="11">
    <location>
        <begin position="19"/>
        <end position="180"/>
    </location>
</feature>
<evidence type="ECO:0000256" key="3">
    <source>
        <dbReference type="ARBA" id="ARBA00022448"/>
    </source>
</evidence>
<protein>
    <recommendedName>
        <fullName evidence="10">Type II secretion system protein L</fullName>
        <shortName evidence="10">T2SS protein L</shortName>
    </recommendedName>
</protein>
<evidence type="ECO:0000256" key="5">
    <source>
        <dbReference type="ARBA" id="ARBA00022519"/>
    </source>
</evidence>
<dbReference type="Gene3D" id="3.30.420.380">
    <property type="match status" value="1"/>
</dbReference>
<dbReference type="InterPro" id="IPR043129">
    <property type="entry name" value="ATPase_NBD"/>
</dbReference>
<evidence type="ECO:0000256" key="7">
    <source>
        <dbReference type="ARBA" id="ARBA00022927"/>
    </source>
</evidence>
<evidence type="ECO:0000259" key="12">
    <source>
        <dbReference type="Pfam" id="PF12693"/>
    </source>
</evidence>
<proteinExistence type="inferred from homology"/>
<evidence type="ECO:0000256" key="2">
    <source>
        <dbReference type="ARBA" id="ARBA00005318"/>
    </source>
</evidence>
<evidence type="ECO:0000256" key="6">
    <source>
        <dbReference type="ARBA" id="ARBA00022692"/>
    </source>
</evidence>
<comment type="caution">
    <text evidence="13">The sequence shown here is derived from an EMBL/GenBank/DDBJ whole genome shotgun (WGS) entry which is preliminary data.</text>
</comment>
<dbReference type="RefSeq" id="WP_208150621.1">
    <property type="nucleotide sequence ID" value="NZ_JAGETV010000023.1"/>
</dbReference>
<evidence type="ECO:0000256" key="8">
    <source>
        <dbReference type="ARBA" id="ARBA00022989"/>
    </source>
</evidence>
<gene>
    <name evidence="13" type="ORF">J3998_10520</name>
</gene>
<keyword evidence="4" id="KW-1003">Cell membrane</keyword>
<dbReference type="Pfam" id="PF05134">
    <property type="entry name" value="T2SSL"/>
    <property type="match status" value="1"/>
</dbReference>
<dbReference type="Proteomes" id="UP000664835">
    <property type="component" value="Unassembled WGS sequence"/>
</dbReference>
<dbReference type="CDD" id="cd24017">
    <property type="entry name" value="ASKHA_T2SSL_N"/>
    <property type="match status" value="1"/>
</dbReference>
<keyword evidence="8" id="KW-1133">Transmembrane helix</keyword>
<keyword evidence="3 10" id="KW-0813">Transport</keyword>
<evidence type="ECO:0000256" key="4">
    <source>
        <dbReference type="ARBA" id="ARBA00022475"/>
    </source>
</evidence>
<feature type="domain" description="GspL periplasmic" evidence="12">
    <location>
        <begin position="238"/>
        <end position="361"/>
    </location>
</feature>
<evidence type="ECO:0000256" key="9">
    <source>
        <dbReference type="ARBA" id="ARBA00023136"/>
    </source>
</evidence>
<keyword evidence="6" id="KW-0812">Transmembrane</keyword>
<dbReference type="EMBL" id="JAGETV010000023">
    <property type="protein sequence ID" value="MBO1928008.1"/>
    <property type="molecule type" value="Genomic_DNA"/>
</dbReference>
<dbReference type="Gene3D" id="3.30.1360.100">
    <property type="entry name" value="General secretion pathway protein M, EpsM"/>
    <property type="match status" value="1"/>
</dbReference>
<evidence type="ECO:0000256" key="1">
    <source>
        <dbReference type="ARBA" id="ARBA00004377"/>
    </source>
</evidence>
<name>A0ABS3Q794_9GAMM</name>
<keyword evidence="9" id="KW-0472">Membrane</keyword>
<sequence length="386" mass="42620">MSLNPNPITAQSALRFQRDGELYWQTQTADGQLQSEPVAKLLEQGHISQAQLLASGVVWVPTEQLVLTDIALPAKRRAEIDAALPYAMEEQLTQPVENYHFAILHKQSMNTGSILQVAVVADSLMQTWKVSLQEHKLEPLLLVADCFALPHTEDGAFCLAMNTDDDLQLCRTGAYAGAALPVTLQITKGVGNTTEISWLQAQWNKAAYDAVQWRELGALNLAQGKFSAHKEANFGKLWLWPNLAAGMLMATLLVSSYLQTEQIKQDTQAYNTQSEQLFRNMFPDVKRVVNLKAQTLSRLKNASSSEGLQLIPLVYQLEPLLAKNSAVQVEEVRWNQSAAQLQLRVSAPQSRQLQQLGQQLDAINGKLTIKNVTPEAALGVINVGTN</sequence>
<evidence type="ECO:0000259" key="11">
    <source>
        <dbReference type="Pfam" id="PF05134"/>
    </source>
</evidence>
<dbReference type="Pfam" id="PF12693">
    <property type="entry name" value="GspL_C"/>
    <property type="match status" value="1"/>
</dbReference>
<dbReference type="PIRSF" id="PIRSF015761">
    <property type="entry name" value="Protein_L"/>
    <property type="match status" value="1"/>
</dbReference>
<evidence type="ECO:0000313" key="14">
    <source>
        <dbReference type="Proteomes" id="UP000664835"/>
    </source>
</evidence>
<dbReference type="SUPFAM" id="SSF53067">
    <property type="entry name" value="Actin-like ATPase domain"/>
    <property type="match status" value="1"/>
</dbReference>
<keyword evidence="14" id="KW-1185">Reference proteome</keyword>
<dbReference type="InterPro" id="IPR007812">
    <property type="entry name" value="T2SS_protein-GspL"/>
</dbReference>
<evidence type="ECO:0000313" key="13">
    <source>
        <dbReference type="EMBL" id="MBO1928008.1"/>
    </source>
</evidence>
<keyword evidence="7 10" id="KW-0653">Protein transport</keyword>
<dbReference type="InterPro" id="IPR024230">
    <property type="entry name" value="GspL_cyto_dom"/>
</dbReference>
<accession>A0ABS3Q794</accession>
<reference evidence="13 14" key="1">
    <citation type="submission" date="2021-03" db="EMBL/GenBank/DDBJ databases">
        <title>Thiomicrorhabdus sp.nov.,novel sulfur-oxidizing bacteria isolated from coastal sediment.</title>
        <authorList>
            <person name="Liu X."/>
        </authorList>
    </citation>
    <scope>NUCLEOTIDE SEQUENCE [LARGE SCALE GENOMIC DNA]</scope>
    <source>
        <strain evidence="13 14">6S2-11</strain>
    </source>
</reference>